<keyword evidence="1" id="KW-0560">Oxidoreductase</keyword>
<evidence type="ECO:0000256" key="1">
    <source>
        <dbReference type="ARBA" id="ARBA00023002"/>
    </source>
</evidence>
<evidence type="ECO:0000256" key="3">
    <source>
        <dbReference type="ARBA" id="ARBA00024018"/>
    </source>
</evidence>
<comment type="caution">
    <text evidence="6">The sequence shown here is derived from an EMBL/GenBank/DDBJ whole genome shotgun (WGS) entry which is preliminary data.</text>
</comment>
<gene>
    <name evidence="6" type="ORF">FNV43_RR19224</name>
</gene>
<dbReference type="GO" id="GO:0004497">
    <property type="term" value="F:monooxygenase activity"/>
    <property type="evidence" value="ECO:0007669"/>
    <property type="project" value="UniProtKB-KW"/>
</dbReference>
<keyword evidence="4" id="KW-1133">Transmembrane helix</keyword>
<evidence type="ECO:0000313" key="7">
    <source>
        <dbReference type="Proteomes" id="UP000796880"/>
    </source>
</evidence>
<evidence type="ECO:0000259" key="5">
    <source>
        <dbReference type="Pfam" id="PF01494"/>
    </source>
</evidence>
<proteinExistence type="inferred from homology"/>
<dbReference type="InterPro" id="IPR002938">
    <property type="entry name" value="FAD-bd"/>
</dbReference>
<dbReference type="PANTHER" id="PTHR45934:SF2">
    <property type="entry name" value="MONOOXYGENASE 1"/>
    <property type="match status" value="1"/>
</dbReference>
<keyword evidence="7" id="KW-1185">Reference proteome</keyword>
<dbReference type="Pfam" id="PF01494">
    <property type="entry name" value="FAD_binding_3"/>
    <property type="match status" value="1"/>
</dbReference>
<dbReference type="EMBL" id="VOIH02000008">
    <property type="protein sequence ID" value="KAF3440938.1"/>
    <property type="molecule type" value="Genomic_DNA"/>
</dbReference>
<dbReference type="InterPro" id="IPR036188">
    <property type="entry name" value="FAD/NAD-bd_sf"/>
</dbReference>
<accession>A0A8K0GX07</accession>
<dbReference type="SUPFAM" id="SSF51905">
    <property type="entry name" value="FAD/NAD(P)-binding domain"/>
    <property type="match status" value="1"/>
</dbReference>
<dbReference type="AlphaFoldDB" id="A0A8K0GX07"/>
<keyword evidence="4" id="KW-0472">Membrane</keyword>
<dbReference type="Gene3D" id="3.50.50.60">
    <property type="entry name" value="FAD/NAD(P)-binding domain"/>
    <property type="match status" value="1"/>
</dbReference>
<dbReference type="GO" id="GO:0071949">
    <property type="term" value="F:FAD binding"/>
    <property type="evidence" value="ECO:0007669"/>
    <property type="project" value="InterPro"/>
</dbReference>
<comment type="similarity">
    <text evidence="3">Belongs to the 3-hydroxybenzoate 6-hydroxylase family.</text>
</comment>
<name>A0A8K0GX07_9ROSA</name>
<organism evidence="6 7">
    <name type="scientific">Rhamnella rubrinervis</name>
    <dbReference type="NCBI Taxonomy" id="2594499"/>
    <lineage>
        <taxon>Eukaryota</taxon>
        <taxon>Viridiplantae</taxon>
        <taxon>Streptophyta</taxon>
        <taxon>Embryophyta</taxon>
        <taxon>Tracheophyta</taxon>
        <taxon>Spermatophyta</taxon>
        <taxon>Magnoliopsida</taxon>
        <taxon>eudicotyledons</taxon>
        <taxon>Gunneridae</taxon>
        <taxon>Pentapetalae</taxon>
        <taxon>rosids</taxon>
        <taxon>fabids</taxon>
        <taxon>Rosales</taxon>
        <taxon>Rhamnaceae</taxon>
        <taxon>rhamnoid group</taxon>
        <taxon>Rhamneae</taxon>
        <taxon>Rhamnella</taxon>
    </lineage>
</organism>
<reference evidence="6" key="1">
    <citation type="submission" date="2020-03" db="EMBL/GenBank/DDBJ databases">
        <title>A high-quality chromosome-level genome assembly of a woody plant with both climbing and erect habits, Rhamnella rubrinervis.</title>
        <authorList>
            <person name="Lu Z."/>
            <person name="Yang Y."/>
            <person name="Zhu X."/>
            <person name="Sun Y."/>
        </authorList>
    </citation>
    <scope>NUCLEOTIDE SEQUENCE</scope>
    <source>
        <strain evidence="6">BYM</strain>
        <tissue evidence="6">Leaf</tissue>
    </source>
</reference>
<sequence>MQVLAEDLPLGTIRCGCHIVSLKLEPFTSFPILQLRDGQTVKAKLKPKKVFSKSGVRGLTNYPNGHGLASEFVLTHKGNMVFGNAPINQNLVFWFVLLPGHHQDTMDLKNQEFIRQMCLENINDRFPNKIMVQDCDTCYLSLTFMTYRTPWEMLVGSFRKGTVTVAGDAMHLMGPFPGQGTSSAIEDGIVLARCLAQNIHDQPDLLQGVNGEIMQNDMQRKVEAIDAFVKDRMRLVALSAQTYLTCLLMATYPMPFKLLFVVSMVVLFRDTIRHTRYDCGPL</sequence>
<keyword evidence="4" id="KW-0812">Transmembrane</keyword>
<dbReference type="OrthoDB" id="1188754at2759"/>
<dbReference type="Proteomes" id="UP000796880">
    <property type="component" value="Unassembled WGS sequence"/>
</dbReference>
<evidence type="ECO:0000313" key="6">
    <source>
        <dbReference type="EMBL" id="KAF3440938.1"/>
    </source>
</evidence>
<protein>
    <recommendedName>
        <fullName evidence="5">FAD-binding domain-containing protein</fullName>
    </recommendedName>
</protein>
<evidence type="ECO:0000256" key="2">
    <source>
        <dbReference type="ARBA" id="ARBA00023033"/>
    </source>
</evidence>
<dbReference type="InterPro" id="IPR044560">
    <property type="entry name" value="MOase"/>
</dbReference>
<feature type="domain" description="FAD-binding" evidence="5">
    <location>
        <begin position="146"/>
        <end position="201"/>
    </location>
</feature>
<dbReference type="PANTHER" id="PTHR45934">
    <property type="entry name" value="FAD/NAD(P)-BINDING OXIDOREDUCTASE FAMILY PROTEIN"/>
    <property type="match status" value="1"/>
</dbReference>
<feature type="transmembrane region" description="Helical" evidence="4">
    <location>
        <begin position="242"/>
        <end position="268"/>
    </location>
</feature>
<evidence type="ECO:0000256" key="4">
    <source>
        <dbReference type="SAM" id="Phobius"/>
    </source>
</evidence>
<keyword evidence="2" id="KW-0503">Monooxygenase</keyword>